<dbReference type="PANTHER" id="PTHR47723">
    <property type="entry name" value="OS05G0353850 PROTEIN"/>
    <property type="match status" value="1"/>
</dbReference>
<dbReference type="PANTHER" id="PTHR47723:SF13">
    <property type="entry name" value="PUTATIVE-RELATED"/>
    <property type="match status" value="1"/>
</dbReference>
<dbReference type="EnsemblPlants" id="QL01p016530:mrna">
    <property type="protein sequence ID" value="QL01p016530:mrna:CDS:1"/>
    <property type="gene ID" value="QL01p016530"/>
</dbReference>
<dbReference type="Proteomes" id="UP000594261">
    <property type="component" value="Chromosome 1"/>
</dbReference>
<dbReference type="InterPro" id="IPR002156">
    <property type="entry name" value="RNaseH_domain"/>
</dbReference>
<dbReference type="SUPFAM" id="SSF53098">
    <property type="entry name" value="Ribonuclease H-like"/>
    <property type="match status" value="1"/>
</dbReference>
<dbReference type="GO" id="GO:0004523">
    <property type="term" value="F:RNA-DNA hybrid ribonuclease activity"/>
    <property type="evidence" value="ECO:0007669"/>
    <property type="project" value="InterPro"/>
</dbReference>
<protein>
    <recommendedName>
        <fullName evidence="1">RNase H type-1 domain-containing protein</fullName>
    </recommendedName>
</protein>
<reference evidence="2 3" key="1">
    <citation type="journal article" date="2016" name="G3 (Bethesda)">
        <title>First Draft Assembly and Annotation of the Genome of a California Endemic Oak Quercus lobata Nee (Fagaceae).</title>
        <authorList>
            <person name="Sork V.L."/>
            <person name="Fitz-Gibbon S.T."/>
            <person name="Puiu D."/>
            <person name="Crepeau M."/>
            <person name="Gugger P.F."/>
            <person name="Sherman R."/>
            <person name="Stevens K."/>
            <person name="Langley C.H."/>
            <person name="Pellegrini M."/>
            <person name="Salzberg S.L."/>
        </authorList>
    </citation>
    <scope>NUCLEOTIDE SEQUENCE [LARGE SCALE GENOMIC DNA]</scope>
    <source>
        <strain evidence="2 3">cv. SW786</strain>
    </source>
</reference>
<sequence>MGVQRLVVELDAKVVVNLITSTGGANKPYLPLLNNCRYLLSRFLQTRVVHVFREGNRCADALARLGSSMAEEFLVFDYPPSPDVLYFVNPDAAGVLYNRTSYSVLTDIVS</sequence>
<feature type="domain" description="RNase H type-1" evidence="1">
    <location>
        <begin position="2"/>
        <end position="64"/>
    </location>
</feature>
<organism evidence="2 3">
    <name type="scientific">Quercus lobata</name>
    <name type="common">Valley oak</name>
    <dbReference type="NCBI Taxonomy" id="97700"/>
    <lineage>
        <taxon>Eukaryota</taxon>
        <taxon>Viridiplantae</taxon>
        <taxon>Streptophyta</taxon>
        <taxon>Embryophyta</taxon>
        <taxon>Tracheophyta</taxon>
        <taxon>Spermatophyta</taxon>
        <taxon>Magnoliopsida</taxon>
        <taxon>eudicotyledons</taxon>
        <taxon>Gunneridae</taxon>
        <taxon>Pentapetalae</taxon>
        <taxon>rosids</taxon>
        <taxon>fabids</taxon>
        <taxon>Fagales</taxon>
        <taxon>Fagaceae</taxon>
        <taxon>Quercus</taxon>
    </lineage>
</organism>
<dbReference type="InterPro" id="IPR036397">
    <property type="entry name" value="RNaseH_sf"/>
</dbReference>
<dbReference type="EMBL" id="LRBV02000001">
    <property type="status" value="NOT_ANNOTATED_CDS"/>
    <property type="molecule type" value="Genomic_DNA"/>
</dbReference>
<dbReference type="CDD" id="cd06222">
    <property type="entry name" value="RNase_H_like"/>
    <property type="match status" value="1"/>
</dbReference>
<name>A0A7N2QXC8_QUELO</name>
<dbReference type="Gramene" id="QL01p016530:mrna">
    <property type="protein sequence ID" value="QL01p016530:mrna:CDS:1"/>
    <property type="gene ID" value="QL01p016530"/>
</dbReference>
<dbReference type="Gene3D" id="3.30.420.10">
    <property type="entry name" value="Ribonuclease H-like superfamily/Ribonuclease H"/>
    <property type="match status" value="1"/>
</dbReference>
<accession>A0A7N2QXC8</accession>
<dbReference type="InterPro" id="IPR053151">
    <property type="entry name" value="RNase_H-like"/>
</dbReference>
<keyword evidence="3" id="KW-1185">Reference proteome</keyword>
<dbReference type="GO" id="GO:0003676">
    <property type="term" value="F:nucleic acid binding"/>
    <property type="evidence" value="ECO:0007669"/>
    <property type="project" value="InterPro"/>
</dbReference>
<dbReference type="InterPro" id="IPR044730">
    <property type="entry name" value="RNase_H-like_dom_plant"/>
</dbReference>
<evidence type="ECO:0000313" key="2">
    <source>
        <dbReference type="EnsemblPlants" id="QL01p016530:mrna:CDS:1"/>
    </source>
</evidence>
<dbReference type="InParanoid" id="A0A7N2QXC8"/>
<evidence type="ECO:0000259" key="1">
    <source>
        <dbReference type="Pfam" id="PF13456"/>
    </source>
</evidence>
<proteinExistence type="predicted"/>
<dbReference type="AlphaFoldDB" id="A0A7N2QXC8"/>
<dbReference type="InterPro" id="IPR012337">
    <property type="entry name" value="RNaseH-like_sf"/>
</dbReference>
<evidence type="ECO:0000313" key="3">
    <source>
        <dbReference type="Proteomes" id="UP000594261"/>
    </source>
</evidence>
<reference evidence="2" key="2">
    <citation type="submission" date="2021-01" db="UniProtKB">
        <authorList>
            <consortium name="EnsemblPlants"/>
        </authorList>
    </citation>
    <scope>IDENTIFICATION</scope>
</reference>
<dbReference type="Pfam" id="PF13456">
    <property type="entry name" value="RVT_3"/>
    <property type="match status" value="1"/>
</dbReference>